<evidence type="ECO:0000313" key="7">
    <source>
        <dbReference type="EMBL" id="MBB3128382.1"/>
    </source>
</evidence>
<dbReference type="Gene3D" id="2.60.40.420">
    <property type="entry name" value="Cupredoxins - blue copper proteins"/>
    <property type="match status" value="3"/>
</dbReference>
<proteinExistence type="inferred from homology"/>
<name>A0A839TNX9_9BACL</name>
<dbReference type="Proteomes" id="UP000517523">
    <property type="component" value="Unassembled WGS sequence"/>
</dbReference>
<dbReference type="InterPro" id="IPR008972">
    <property type="entry name" value="Cupredoxin"/>
</dbReference>
<feature type="domain" description="Plastocyanin-like" evidence="6">
    <location>
        <begin position="61"/>
        <end position="176"/>
    </location>
</feature>
<feature type="domain" description="Plastocyanin-like" evidence="5">
    <location>
        <begin position="345"/>
        <end position="467"/>
    </location>
</feature>
<dbReference type="GO" id="GO:0016491">
    <property type="term" value="F:oxidoreductase activity"/>
    <property type="evidence" value="ECO:0007669"/>
    <property type="project" value="UniProtKB-KW"/>
</dbReference>
<comment type="caution">
    <text evidence="7">The sequence shown here is derived from an EMBL/GenBank/DDBJ whole genome shotgun (WGS) entry which is preliminary data.</text>
</comment>
<keyword evidence="2" id="KW-0479">Metal-binding</keyword>
<feature type="chain" id="PRO_5038379827" evidence="4">
    <location>
        <begin position="22"/>
        <end position="486"/>
    </location>
</feature>
<dbReference type="InterPro" id="IPR045087">
    <property type="entry name" value="Cu-oxidase_fam"/>
</dbReference>
<keyword evidence="4" id="KW-0732">Signal</keyword>
<dbReference type="CDD" id="cd13867">
    <property type="entry name" value="CuRO_2_CueO_FtsP"/>
    <property type="match status" value="1"/>
</dbReference>
<dbReference type="Pfam" id="PF07732">
    <property type="entry name" value="Cu-oxidase_3"/>
    <property type="match status" value="1"/>
</dbReference>
<organism evidence="7 8">
    <name type="scientific">Paenibacillus rhizosphaerae</name>
    <dbReference type="NCBI Taxonomy" id="297318"/>
    <lineage>
        <taxon>Bacteria</taxon>
        <taxon>Bacillati</taxon>
        <taxon>Bacillota</taxon>
        <taxon>Bacilli</taxon>
        <taxon>Bacillales</taxon>
        <taxon>Paenibacillaceae</taxon>
        <taxon>Paenibacillus</taxon>
    </lineage>
</organism>
<dbReference type="CDD" id="cd13890">
    <property type="entry name" value="CuRO_3_CueO_FtsP"/>
    <property type="match status" value="1"/>
</dbReference>
<dbReference type="PANTHER" id="PTHR48267">
    <property type="entry name" value="CUPREDOXIN SUPERFAMILY PROTEIN"/>
    <property type="match status" value="1"/>
</dbReference>
<accession>A0A839TNX9</accession>
<protein>
    <submittedName>
        <fullName evidence="7">FtsP/CotA-like multicopper oxidase with cupredoxin domain</fullName>
    </submittedName>
</protein>
<sequence>MKKHLQRLTLLLVLSAFSLVGCDGDTTTNVGKLEFKNPLQIPPILEPMTESEGKKHFTLTMQSGSTEFLEGKQTPTWGINGTYLGPTLRVSRGDQVSFDVINQLNESSTLHWHGMRLPAVMDGGPHQMIEAGATWEPYWTIEQPAATTWYHPHLHGKTAQHVYRGLAGLFIVEDEESKKLPSEYGVNDIPMIIQDKLFKGDGSFNENMSMTPFGLLGNQILVNGTYDPYLEITASQVRFRLLNGSNARAYNIGFSDNRSFNLIGNDAGLLPEPVLLDRLLLSPGERAEIVVEFEAGEETILHSFAGKEGIENGEFDLVKMIVDTSLSPSTPLPDHLTAEPLIDVPEKVKVRKFELTTKSAMNGKEMDMNRIDEVIPAGAREIWEITNKGWDHNFHIHDAAFTVIDKNGELPPLYERGRKDTVFIPNGTTVRLAVDFGSYPDPDTPYMYHCHLLYHEDSGMMGQFVIVEPGTESQVSKELSKGSHNH</sequence>
<dbReference type="GO" id="GO:0005507">
    <property type="term" value="F:copper ion binding"/>
    <property type="evidence" value="ECO:0007669"/>
    <property type="project" value="InterPro"/>
</dbReference>
<comment type="similarity">
    <text evidence="1">Belongs to the multicopper oxidase family.</text>
</comment>
<evidence type="ECO:0000256" key="3">
    <source>
        <dbReference type="ARBA" id="ARBA00023002"/>
    </source>
</evidence>
<evidence type="ECO:0000313" key="8">
    <source>
        <dbReference type="Proteomes" id="UP000517523"/>
    </source>
</evidence>
<reference evidence="7 8" key="1">
    <citation type="submission" date="2020-08" db="EMBL/GenBank/DDBJ databases">
        <title>Genomic Encyclopedia of Type Strains, Phase III (KMG-III): the genomes of soil and plant-associated and newly described type strains.</title>
        <authorList>
            <person name="Whitman W."/>
        </authorList>
    </citation>
    <scope>NUCLEOTIDE SEQUENCE [LARGE SCALE GENOMIC DNA]</scope>
    <source>
        <strain evidence="7 8">CECT 5831</strain>
    </source>
</reference>
<evidence type="ECO:0000259" key="5">
    <source>
        <dbReference type="Pfam" id="PF07731"/>
    </source>
</evidence>
<dbReference type="PROSITE" id="PS51257">
    <property type="entry name" value="PROKAR_LIPOPROTEIN"/>
    <property type="match status" value="1"/>
</dbReference>
<dbReference type="CDD" id="cd04232">
    <property type="entry name" value="CuRO_1_CueO_FtsP"/>
    <property type="match status" value="1"/>
</dbReference>
<dbReference type="PROSITE" id="PS00080">
    <property type="entry name" value="MULTICOPPER_OXIDASE2"/>
    <property type="match status" value="1"/>
</dbReference>
<evidence type="ECO:0000256" key="1">
    <source>
        <dbReference type="ARBA" id="ARBA00010609"/>
    </source>
</evidence>
<dbReference type="RefSeq" id="WP_183582557.1">
    <property type="nucleotide sequence ID" value="NZ_JACHXJ010000002.1"/>
</dbReference>
<gene>
    <name evidence="7" type="ORF">FHS19_003036</name>
</gene>
<dbReference type="PANTHER" id="PTHR48267:SF1">
    <property type="entry name" value="BILIRUBIN OXIDASE"/>
    <property type="match status" value="1"/>
</dbReference>
<dbReference type="InterPro" id="IPR011707">
    <property type="entry name" value="Cu-oxidase-like_N"/>
</dbReference>
<dbReference type="InterPro" id="IPR011706">
    <property type="entry name" value="Cu-oxidase_C"/>
</dbReference>
<dbReference type="AlphaFoldDB" id="A0A839TNX9"/>
<evidence type="ECO:0000259" key="6">
    <source>
        <dbReference type="Pfam" id="PF07732"/>
    </source>
</evidence>
<dbReference type="Pfam" id="PF07731">
    <property type="entry name" value="Cu-oxidase_2"/>
    <property type="match status" value="1"/>
</dbReference>
<keyword evidence="3" id="KW-0560">Oxidoreductase</keyword>
<feature type="signal peptide" evidence="4">
    <location>
        <begin position="1"/>
        <end position="21"/>
    </location>
</feature>
<dbReference type="SUPFAM" id="SSF49503">
    <property type="entry name" value="Cupredoxins"/>
    <property type="match status" value="3"/>
</dbReference>
<dbReference type="EMBL" id="JACHXJ010000002">
    <property type="protein sequence ID" value="MBB3128382.1"/>
    <property type="molecule type" value="Genomic_DNA"/>
</dbReference>
<evidence type="ECO:0000256" key="4">
    <source>
        <dbReference type="SAM" id="SignalP"/>
    </source>
</evidence>
<evidence type="ECO:0000256" key="2">
    <source>
        <dbReference type="ARBA" id="ARBA00022723"/>
    </source>
</evidence>
<dbReference type="InterPro" id="IPR002355">
    <property type="entry name" value="Cu_oxidase_Cu_BS"/>
</dbReference>